<name>A0A933L447_9HYPH</name>
<sequence length="271" mass="29249">MARTVLITGAAGNVGAKLAAHLSTDPRYALTRMDLKGGPGILGADLATYSDDWASEFEGVDTVFHLAGEIRPKASWAQVHRGNVLLTGNVLRASRRAGVRRVVFASTNQVVGGYRFRDELVTADLPPAPLNPYGVSKLICEELGRAFAAETGISFIAFRIGNFPPGNEAPGPWLGIGAWGQEMWLSSRDMLNAMERAIEAESVDFAVLNLVSDNPGMRWDIEATKRSIGYAPRDGHRAEVTDEVAAEDAEARASVLIPGSWLDQFGRRLEG</sequence>
<feature type="domain" description="NAD-dependent epimerase/dehydratase" evidence="1">
    <location>
        <begin position="5"/>
        <end position="162"/>
    </location>
</feature>
<dbReference type="Pfam" id="PF01370">
    <property type="entry name" value="Epimerase"/>
    <property type="match status" value="1"/>
</dbReference>
<dbReference type="Proteomes" id="UP000782610">
    <property type="component" value="Unassembled WGS sequence"/>
</dbReference>
<comment type="caution">
    <text evidence="2">The sequence shown here is derived from an EMBL/GenBank/DDBJ whole genome shotgun (WGS) entry which is preliminary data.</text>
</comment>
<proteinExistence type="predicted"/>
<dbReference type="CDD" id="cd08946">
    <property type="entry name" value="SDR_e"/>
    <property type="match status" value="1"/>
</dbReference>
<dbReference type="InterPro" id="IPR050177">
    <property type="entry name" value="Lipid_A_modif_metabolic_enz"/>
</dbReference>
<protein>
    <submittedName>
        <fullName evidence="2">NAD(P)-dependent oxidoreductase</fullName>
    </submittedName>
</protein>
<dbReference type="SUPFAM" id="SSF51735">
    <property type="entry name" value="NAD(P)-binding Rossmann-fold domains"/>
    <property type="match status" value="1"/>
</dbReference>
<reference evidence="2" key="1">
    <citation type="submission" date="2020-07" db="EMBL/GenBank/DDBJ databases">
        <title>Huge and variable diversity of episymbiotic CPR bacteria and DPANN archaea in groundwater ecosystems.</title>
        <authorList>
            <person name="He C.Y."/>
            <person name="Keren R."/>
            <person name="Whittaker M."/>
            <person name="Farag I.F."/>
            <person name="Doudna J."/>
            <person name="Cate J.H.D."/>
            <person name="Banfield J.F."/>
        </authorList>
    </citation>
    <scope>NUCLEOTIDE SEQUENCE</scope>
    <source>
        <strain evidence="2">NC_groundwater_1586_Pr3_B-0.1um_66_15</strain>
    </source>
</reference>
<evidence type="ECO:0000259" key="1">
    <source>
        <dbReference type="Pfam" id="PF01370"/>
    </source>
</evidence>
<evidence type="ECO:0000313" key="2">
    <source>
        <dbReference type="EMBL" id="MBI4923296.1"/>
    </source>
</evidence>
<accession>A0A933L447</accession>
<dbReference type="InterPro" id="IPR036291">
    <property type="entry name" value="NAD(P)-bd_dom_sf"/>
</dbReference>
<dbReference type="EMBL" id="JACRAF010000050">
    <property type="protein sequence ID" value="MBI4923296.1"/>
    <property type="molecule type" value="Genomic_DNA"/>
</dbReference>
<gene>
    <name evidence="2" type="ORF">HY834_16260</name>
</gene>
<dbReference type="AlphaFoldDB" id="A0A933L447"/>
<dbReference type="Gene3D" id="3.40.50.720">
    <property type="entry name" value="NAD(P)-binding Rossmann-like Domain"/>
    <property type="match status" value="1"/>
</dbReference>
<evidence type="ECO:0000313" key="3">
    <source>
        <dbReference type="Proteomes" id="UP000782610"/>
    </source>
</evidence>
<organism evidence="2 3">
    <name type="scientific">Devosia nanyangense</name>
    <dbReference type="NCBI Taxonomy" id="1228055"/>
    <lineage>
        <taxon>Bacteria</taxon>
        <taxon>Pseudomonadati</taxon>
        <taxon>Pseudomonadota</taxon>
        <taxon>Alphaproteobacteria</taxon>
        <taxon>Hyphomicrobiales</taxon>
        <taxon>Devosiaceae</taxon>
        <taxon>Devosia</taxon>
    </lineage>
</organism>
<dbReference type="InterPro" id="IPR001509">
    <property type="entry name" value="Epimerase_deHydtase"/>
</dbReference>
<dbReference type="PANTHER" id="PTHR43245:SF55">
    <property type="entry name" value="NAD(P)-BINDING DOMAIN-CONTAINING PROTEIN"/>
    <property type="match status" value="1"/>
</dbReference>
<dbReference type="PANTHER" id="PTHR43245">
    <property type="entry name" value="BIFUNCTIONAL POLYMYXIN RESISTANCE PROTEIN ARNA"/>
    <property type="match status" value="1"/>
</dbReference>